<dbReference type="Pfam" id="PF04085">
    <property type="entry name" value="MreC"/>
    <property type="match status" value="1"/>
</dbReference>
<feature type="chain" id="PRO_5039188572" description="Cell shape-determining protein MreC" evidence="7">
    <location>
        <begin position="30"/>
        <end position="292"/>
    </location>
</feature>
<dbReference type="PANTHER" id="PTHR34138:SF1">
    <property type="entry name" value="CELL SHAPE-DETERMINING PROTEIN MREC"/>
    <property type="match status" value="1"/>
</dbReference>
<dbReference type="Proteomes" id="UP000195897">
    <property type="component" value="Unassembled WGS sequence"/>
</dbReference>
<evidence type="ECO:0000256" key="6">
    <source>
        <dbReference type="SAM" id="Coils"/>
    </source>
</evidence>
<evidence type="ECO:0000256" key="2">
    <source>
        <dbReference type="ARBA" id="ARBA00013855"/>
    </source>
</evidence>
<organism evidence="9 10">
    <name type="scientific">Butyricicoccus pullicaecorum</name>
    <dbReference type="NCBI Taxonomy" id="501571"/>
    <lineage>
        <taxon>Bacteria</taxon>
        <taxon>Bacillati</taxon>
        <taxon>Bacillota</taxon>
        <taxon>Clostridia</taxon>
        <taxon>Eubacteriales</taxon>
        <taxon>Butyricicoccaceae</taxon>
        <taxon>Butyricicoccus</taxon>
    </lineage>
</organism>
<accession>A0A1Y4L7W6</accession>
<comment type="function">
    <text evidence="5">Involved in formation and maintenance of cell shape.</text>
</comment>
<comment type="similarity">
    <text evidence="1 5">Belongs to the MreC family.</text>
</comment>
<proteinExistence type="inferred from homology"/>
<dbReference type="InterPro" id="IPR055342">
    <property type="entry name" value="MreC_beta-barrel_core"/>
</dbReference>
<keyword evidence="7" id="KW-0732">Signal</keyword>
<dbReference type="GO" id="GO:0005886">
    <property type="term" value="C:plasma membrane"/>
    <property type="evidence" value="ECO:0007669"/>
    <property type="project" value="TreeGrafter"/>
</dbReference>
<dbReference type="GO" id="GO:0008360">
    <property type="term" value="P:regulation of cell shape"/>
    <property type="evidence" value="ECO:0007669"/>
    <property type="project" value="UniProtKB-KW"/>
</dbReference>
<sequence>MRNIFTTRLLTVILLIAAVCLGLAAYTGAAGQDSPVSAAVGTVLSPLQKGVSVVTNKVGHLVDHFQNYDEMEAENKQLREKVAELEQQVRDAQVALDENERLRVLTGLVEANPTFHYDMAEVIARSPGQWATTISIDKGSLAGVSENDLVVTAEGMVGYVSMVAPTYSKVTTVLDTNMHAGALVTRTRESGIAQGDYELMGSGMLRLSYLGKDSDVVIGDTVQTSGEGGIFPKGIMIGTVERVMIEENGMDNYAVIRPFVDPATVTDVYVITDVTSGQVQSTDQAAADAAAE</sequence>
<dbReference type="RefSeq" id="WP_016147647.1">
    <property type="nucleotide sequence ID" value="NZ_CABKSA010000001.1"/>
</dbReference>
<dbReference type="EMBL" id="NFKK01000007">
    <property type="protein sequence ID" value="OUP52836.1"/>
    <property type="molecule type" value="Genomic_DNA"/>
</dbReference>
<evidence type="ECO:0000313" key="10">
    <source>
        <dbReference type="Proteomes" id="UP000195897"/>
    </source>
</evidence>
<evidence type="ECO:0000313" key="9">
    <source>
        <dbReference type="EMBL" id="OUP52836.1"/>
    </source>
</evidence>
<evidence type="ECO:0000256" key="3">
    <source>
        <dbReference type="ARBA" id="ARBA00022960"/>
    </source>
</evidence>
<evidence type="ECO:0000256" key="5">
    <source>
        <dbReference type="PIRNR" id="PIRNR038471"/>
    </source>
</evidence>
<evidence type="ECO:0000259" key="8">
    <source>
        <dbReference type="Pfam" id="PF04085"/>
    </source>
</evidence>
<keyword evidence="3 5" id="KW-0133">Cell shape</keyword>
<keyword evidence="6" id="KW-0175">Coiled coil</keyword>
<reference evidence="10" key="1">
    <citation type="submission" date="2017-04" db="EMBL/GenBank/DDBJ databases">
        <title>Function of individual gut microbiota members based on whole genome sequencing of pure cultures obtained from chicken caecum.</title>
        <authorList>
            <person name="Medvecky M."/>
            <person name="Cejkova D."/>
            <person name="Polansky O."/>
            <person name="Karasova D."/>
            <person name="Kubasova T."/>
            <person name="Cizek A."/>
            <person name="Rychlik I."/>
        </authorList>
    </citation>
    <scope>NUCLEOTIDE SEQUENCE [LARGE SCALE GENOMIC DNA]</scope>
    <source>
        <strain evidence="10">An180</strain>
    </source>
</reference>
<dbReference type="Gene3D" id="2.40.10.350">
    <property type="entry name" value="Rod shape-determining protein MreC, domain 2"/>
    <property type="match status" value="1"/>
</dbReference>
<dbReference type="Gene3D" id="2.40.10.340">
    <property type="entry name" value="Rod shape-determining protein MreC, domain 1"/>
    <property type="match status" value="1"/>
</dbReference>
<dbReference type="NCBIfam" id="TIGR00219">
    <property type="entry name" value="mreC"/>
    <property type="match status" value="1"/>
</dbReference>
<dbReference type="InterPro" id="IPR042177">
    <property type="entry name" value="Cell/Rod_1"/>
</dbReference>
<evidence type="ECO:0000256" key="1">
    <source>
        <dbReference type="ARBA" id="ARBA00009369"/>
    </source>
</evidence>
<evidence type="ECO:0000256" key="4">
    <source>
        <dbReference type="ARBA" id="ARBA00032089"/>
    </source>
</evidence>
<dbReference type="PANTHER" id="PTHR34138">
    <property type="entry name" value="CELL SHAPE-DETERMINING PROTEIN MREC"/>
    <property type="match status" value="1"/>
</dbReference>
<feature type="signal peptide" evidence="7">
    <location>
        <begin position="1"/>
        <end position="29"/>
    </location>
</feature>
<gene>
    <name evidence="9" type="ORF">B5F17_07580</name>
</gene>
<evidence type="ECO:0000256" key="7">
    <source>
        <dbReference type="SAM" id="SignalP"/>
    </source>
</evidence>
<dbReference type="InterPro" id="IPR007221">
    <property type="entry name" value="MreC"/>
</dbReference>
<feature type="domain" description="Rod shape-determining protein MreC beta-barrel core" evidence="8">
    <location>
        <begin position="122"/>
        <end position="271"/>
    </location>
</feature>
<protein>
    <recommendedName>
        <fullName evidence="2 5">Cell shape-determining protein MreC</fullName>
    </recommendedName>
    <alternativeName>
        <fullName evidence="4 5">Cell shape protein MreC</fullName>
    </alternativeName>
</protein>
<dbReference type="AlphaFoldDB" id="A0A1Y4L7W6"/>
<name>A0A1Y4L7W6_9FIRM</name>
<dbReference type="PIRSF" id="PIRSF038471">
    <property type="entry name" value="MreC"/>
    <property type="match status" value="1"/>
</dbReference>
<feature type="coiled-coil region" evidence="6">
    <location>
        <begin position="61"/>
        <end position="102"/>
    </location>
</feature>
<dbReference type="InterPro" id="IPR042175">
    <property type="entry name" value="Cell/Rod_MreC_2"/>
</dbReference>
<comment type="caution">
    <text evidence="9">The sequence shown here is derived from an EMBL/GenBank/DDBJ whole genome shotgun (WGS) entry which is preliminary data.</text>
</comment>